<gene>
    <name evidence="3" type="ORF">ASEP1449_LOCUS8281</name>
</gene>
<feature type="chain" id="PRO_5030654983" description="Thioredoxin domain-containing protein" evidence="1">
    <location>
        <begin position="24"/>
        <end position="247"/>
    </location>
</feature>
<dbReference type="Pfam" id="PF00085">
    <property type="entry name" value="Thioredoxin"/>
    <property type="match status" value="1"/>
</dbReference>
<feature type="signal peptide" evidence="1">
    <location>
        <begin position="1"/>
        <end position="23"/>
    </location>
</feature>
<protein>
    <recommendedName>
        <fullName evidence="2">Thioredoxin domain-containing protein</fullName>
    </recommendedName>
</protein>
<dbReference type="EMBL" id="HBHQ01012455">
    <property type="protein sequence ID" value="CAD9816449.1"/>
    <property type="molecule type" value="Transcribed_RNA"/>
</dbReference>
<dbReference type="InterPro" id="IPR036249">
    <property type="entry name" value="Thioredoxin-like_sf"/>
</dbReference>
<evidence type="ECO:0000313" key="3">
    <source>
        <dbReference type="EMBL" id="CAD9816449.1"/>
    </source>
</evidence>
<sequence length="247" mass="27605">MTRSSSTASLVIIFLLVFTSAVAFVPLASKSRKQCSFYSFTRGKVGNENVLETTRMRMSAENPSELSAGIADMLATAQAMNSKPPPSDEVSAMPELKADGVHYIINDNQYRNFLEANSDNLVIVKFSAPWCRACKNLALKLPQVYRDETIGRMPVVFGDFSALHNQDYIRTLNVSSLPSMHFYTNGFRLVENFACGPNVMSFLELKNKIFKFVENCADPRTNQVRVSLRSKLKHWIKSGLNKMVGLG</sequence>
<proteinExistence type="predicted"/>
<name>A0A7S2UG82_9STRA</name>
<accession>A0A7S2UG82</accession>
<dbReference type="AlphaFoldDB" id="A0A7S2UG82"/>
<keyword evidence="1" id="KW-0732">Signal</keyword>
<evidence type="ECO:0000259" key="2">
    <source>
        <dbReference type="PROSITE" id="PS51352"/>
    </source>
</evidence>
<dbReference type="Gene3D" id="3.40.30.10">
    <property type="entry name" value="Glutaredoxin"/>
    <property type="match status" value="1"/>
</dbReference>
<dbReference type="PROSITE" id="PS51352">
    <property type="entry name" value="THIOREDOXIN_2"/>
    <property type="match status" value="1"/>
</dbReference>
<feature type="domain" description="Thioredoxin" evidence="2">
    <location>
        <begin position="87"/>
        <end position="214"/>
    </location>
</feature>
<reference evidence="3" key="1">
    <citation type="submission" date="2021-01" db="EMBL/GenBank/DDBJ databases">
        <authorList>
            <person name="Corre E."/>
            <person name="Pelletier E."/>
            <person name="Niang G."/>
            <person name="Scheremetjew M."/>
            <person name="Finn R."/>
            <person name="Kale V."/>
            <person name="Holt S."/>
            <person name="Cochrane G."/>
            <person name="Meng A."/>
            <person name="Brown T."/>
            <person name="Cohen L."/>
        </authorList>
    </citation>
    <scope>NUCLEOTIDE SEQUENCE</scope>
    <source>
        <strain evidence="3">CCMP2084</strain>
    </source>
</reference>
<dbReference type="SUPFAM" id="SSF52833">
    <property type="entry name" value="Thioredoxin-like"/>
    <property type="match status" value="1"/>
</dbReference>
<evidence type="ECO:0000256" key="1">
    <source>
        <dbReference type="SAM" id="SignalP"/>
    </source>
</evidence>
<dbReference type="CDD" id="cd02947">
    <property type="entry name" value="TRX_family"/>
    <property type="match status" value="1"/>
</dbReference>
<dbReference type="InterPro" id="IPR013766">
    <property type="entry name" value="Thioredoxin_domain"/>
</dbReference>
<organism evidence="3">
    <name type="scientific">Attheya septentrionalis</name>
    <dbReference type="NCBI Taxonomy" id="420275"/>
    <lineage>
        <taxon>Eukaryota</taxon>
        <taxon>Sar</taxon>
        <taxon>Stramenopiles</taxon>
        <taxon>Ochrophyta</taxon>
        <taxon>Bacillariophyta</taxon>
        <taxon>Coscinodiscophyceae</taxon>
        <taxon>Chaetocerotophycidae</taxon>
        <taxon>Chaetocerotales</taxon>
        <taxon>Attheyaceae</taxon>
        <taxon>Attheya</taxon>
    </lineage>
</organism>